<dbReference type="InParanoid" id="A0A0D2JAT2"/>
<comment type="caution">
    <text evidence="1">The sequence shown here is derived from an EMBL/GenBank/DDBJ whole genome shotgun (WGS) entry which is preliminary data.</text>
</comment>
<organism evidence="1 2">
    <name type="scientific">Dethiosulfatarculus sandiegensis</name>
    <dbReference type="NCBI Taxonomy" id="1429043"/>
    <lineage>
        <taxon>Bacteria</taxon>
        <taxon>Pseudomonadati</taxon>
        <taxon>Thermodesulfobacteriota</taxon>
        <taxon>Desulfarculia</taxon>
        <taxon>Desulfarculales</taxon>
        <taxon>Desulfarculaceae</taxon>
        <taxon>Dethiosulfatarculus</taxon>
    </lineage>
</organism>
<sequence>MPYGVPAEMVAFEPGSGPVGGFKFNCSWINFVLLIFETGISARQV</sequence>
<gene>
    <name evidence="1" type="ORF">X474_05475</name>
</gene>
<keyword evidence="2" id="KW-1185">Reference proteome</keyword>
<proteinExistence type="predicted"/>
<evidence type="ECO:0000313" key="1">
    <source>
        <dbReference type="EMBL" id="KIX15244.1"/>
    </source>
</evidence>
<accession>A0A0D2JAT2</accession>
<dbReference type="AlphaFoldDB" id="A0A0D2JAT2"/>
<name>A0A0D2JAT2_9BACT</name>
<evidence type="ECO:0000313" key="2">
    <source>
        <dbReference type="Proteomes" id="UP000032233"/>
    </source>
</evidence>
<dbReference type="EMBL" id="AZAC01000004">
    <property type="protein sequence ID" value="KIX15244.1"/>
    <property type="molecule type" value="Genomic_DNA"/>
</dbReference>
<dbReference type="STRING" id="1429043.X474_05475"/>
<protein>
    <submittedName>
        <fullName evidence="1">Uncharacterized protein</fullName>
    </submittedName>
</protein>
<reference evidence="1 2" key="1">
    <citation type="submission" date="2013-11" db="EMBL/GenBank/DDBJ databases">
        <title>Metagenomic analysis of a methanogenic consortium involved in long chain n-alkane degradation.</title>
        <authorList>
            <person name="Davidova I.A."/>
            <person name="Callaghan A.V."/>
            <person name="Wawrik B."/>
            <person name="Pruitt S."/>
            <person name="Marks C."/>
            <person name="Duncan K.E."/>
            <person name="Suflita J.M."/>
        </authorList>
    </citation>
    <scope>NUCLEOTIDE SEQUENCE [LARGE SCALE GENOMIC DNA]</scope>
    <source>
        <strain evidence="1 2">SPR</strain>
    </source>
</reference>
<dbReference type="Proteomes" id="UP000032233">
    <property type="component" value="Unassembled WGS sequence"/>
</dbReference>